<feature type="region of interest" description="Disordered" evidence="6">
    <location>
        <begin position="682"/>
        <end position="728"/>
    </location>
</feature>
<dbReference type="OMA" id="PAFFMEW"/>
<protein>
    <recommendedName>
        <fullName evidence="7">TF-B3 domain-containing protein</fullName>
    </recommendedName>
</protein>
<dbReference type="SUPFAM" id="SSF101936">
    <property type="entry name" value="DNA-binding pseudobarrel domain"/>
    <property type="match status" value="1"/>
</dbReference>
<dbReference type="SMART" id="SM01019">
    <property type="entry name" value="B3"/>
    <property type="match status" value="1"/>
</dbReference>
<evidence type="ECO:0000256" key="3">
    <source>
        <dbReference type="ARBA" id="ARBA00023125"/>
    </source>
</evidence>
<dbReference type="GO" id="GO:0005829">
    <property type="term" value="C:cytosol"/>
    <property type="evidence" value="ECO:0007669"/>
    <property type="project" value="EnsemblPlants"/>
</dbReference>
<evidence type="ECO:0000256" key="6">
    <source>
        <dbReference type="SAM" id="MobiDB-lite"/>
    </source>
</evidence>
<dbReference type="CDD" id="cd10015">
    <property type="entry name" value="BfiI_C_EcoRII_N_B3"/>
    <property type="match status" value="1"/>
</dbReference>
<dbReference type="GO" id="GO:0045893">
    <property type="term" value="P:positive regulation of DNA-templated transcription"/>
    <property type="evidence" value="ECO:0007669"/>
    <property type="project" value="EnsemblPlants"/>
</dbReference>
<keyword evidence="3" id="KW-0238">DNA-binding</keyword>
<dbReference type="EMBL" id="KI517609">
    <property type="protein sequence ID" value="ESQ37139.1"/>
    <property type="molecule type" value="Genomic_DNA"/>
</dbReference>
<gene>
    <name evidence="8" type="ORF">EUTSA_v10003110mg</name>
</gene>
<dbReference type="GO" id="GO:0009737">
    <property type="term" value="P:response to abscisic acid"/>
    <property type="evidence" value="ECO:0007669"/>
    <property type="project" value="EnsemblPlants"/>
</dbReference>
<comment type="subcellular location">
    <subcellularLocation>
        <location evidence="1">Nucleus</location>
    </subcellularLocation>
</comment>
<dbReference type="PANTHER" id="PTHR31140:SF81">
    <property type="entry name" value="B3 DOMAIN-CONTAINING TRANSCRIPTION FACTOR ABI3"/>
    <property type="match status" value="1"/>
</dbReference>
<feature type="compositionally biased region" description="Pro residues" evidence="6">
    <location>
        <begin position="360"/>
        <end position="369"/>
    </location>
</feature>
<evidence type="ECO:0000256" key="2">
    <source>
        <dbReference type="ARBA" id="ARBA00023015"/>
    </source>
</evidence>
<proteinExistence type="predicted"/>
<feature type="compositionally biased region" description="Polar residues" evidence="6">
    <location>
        <begin position="704"/>
        <end position="728"/>
    </location>
</feature>
<evidence type="ECO:0000313" key="9">
    <source>
        <dbReference type="Proteomes" id="UP000030689"/>
    </source>
</evidence>
<dbReference type="InterPro" id="IPR003340">
    <property type="entry name" value="B3_DNA-bd"/>
</dbReference>
<dbReference type="Proteomes" id="UP000030689">
    <property type="component" value="Unassembled WGS sequence"/>
</dbReference>
<dbReference type="GO" id="GO:0009657">
    <property type="term" value="P:plastid organization"/>
    <property type="evidence" value="ECO:0007669"/>
    <property type="project" value="EnsemblPlants"/>
</dbReference>
<dbReference type="OrthoDB" id="757982at2759"/>
<dbReference type="InterPro" id="IPR015300">
    <property type="entry name" value="DNA-bd_pseudobarrel_sf"/>
</dbReference>
<evidence type="ECO:0000259" key="7">
    <source>
        <dbReference type="PROSITE" id="PS50863"/>
    </source>
</evidence>
<dbReference type="GO" id="GO:0009733">
    <property type="term" value="P:response to auxin"/>
    <property type="evidence" value="ECO:0007669"/>
    <property type="project" value="EnsemblPlants"/>
</dbReference>
<feature type="compositionally biased region" description="Low complexity" evidence="6">
    <location>
        <begin position="325"/>
        <end position="350"/>
    </location>
</feature>
<dbReference type="PROSITE" id="PS50863">
    <property type="entry name" value="B3"/>
    <property type="match status" value="1"/>
</dbReference>
<name>V4L0J9_EUTSA</name>
<dbReference type="STRING" id="72664.V4L0J9"/>
<dbReference type="Gramene" id="ESQ37139">
    <property type="protein sequence ID" value="ESQ37139"/>
    <property type="gene ID" value="EUTSA_v10003110mg"/>
</dbReference>
<evidence type="ECO:0000256" key="5">
    <source>
        <dbReference type="ARBA" id="ARBA00023242"/>
    </source>
</evidence>
<organism evidence="8 9">
    <name type="scientific">Eutrema salsugineum</name>
    <name type="common">Saltwater cress</name>
    <name type="synonym">Sisymbrium salsugineum</name>
    <dbReference type="NCBI Taxonomy" id="72664"/>
    <lineage>
        <taxon>Eukaryota</taxon>
        <taxon>Viridiplantae</taxon>
        <taxon>Streptophyta</taxon>
        <taxon>Embryophyta</taxon>
        <taxon>Tracheophyta</taxon>
        <taxon>Spermatophyta</taxon>
        <taxon>Magnoliopsida</taxon>
        <taxon>eudicotyledons</taxon>
        <taxon>Gunneridae</taxon>
        <taxon>Pentapetalae</taxon>
        <taxon>rosids</taxon>
        <taxon>malvids</taxon>
        <taxon>Brassicales</taxon>
        <taxon>Brassicaceae</taxon>
        <taxon>Eutremeae</taxon>
        <taxon>Eutrema</taxon>
    </lineage>
</organism>
<feature type="region of interest" description="Disordered" evidence="6">
    <location>
        <begin position="316"/>
        <end position="378"/>
    </location>
</feature>
<reference evidence="8 9" key="1">
    <citation type="journal article" date="2013" name="Front. Plant Sci.">
        <title>The Reference Genome of the Halophytic Plant Eutrema salsugineum.</title>
        <authorList>
            <person name="Yang R."/>
            <person name="Jarvis D.E."/>
            <person name="Chen H."/>
            <person name="Beilstein M.A."/>
            <person name="Grimwood J."/>
            <person name="Jenkins J."/>
            <person name="Shu S."/>
            <person name="Prochnik S."/>
            <person name="Xin M."/>
            <person name="Ma C."/>
            <person name="Schmutz J."/>
            <person name="Wing R.A."/>
            <person name="Mitchell-Olds T."/>
            <person name="Schumaker K.S."/>
            <person name="Wang X."/>
        </authorList>
    </citation>
    <scope>NUCLEOTIDE SEQUENCE [LARGE SCALE GENOMIC DNA]</scope>
</reference>
<dbReference type="PANTHER" id="PTHR31140">
    <property type="entry name" value="B3 DOMAIN-CONTAINING TRANSCRIPTION FACTOR ABI3"/>
    <property type="match status" value="1"/>
</dbReference>
<dbReference type="FunFam" id="2.40.330.10:FF:000003">
    <property type="entry name" value="B3 domain-containing transcription factor FUS3"/>
    <property type="match status" value="1"/>
</dbReference>
<dbReference type="Pfam" id="PF02362">
    <property type="entry name" value="B3"/>
    <property type="match status" value="1"/>
</dbReference>
<dbReference type="Gene3D" id="2.40.330.10">
    <property type="entry name" value="DNA-binding pseudobarrel domain"/>
    <property type="match status" value="1"/>
</dbReference>
<dbReference type="AlphaFoldDB" id="V4L0J9"/>
<dbReference type="GO" id="GO:0043565">
    <property type="term" value="F:sequence-specific DNA binding"/>
    <property type="evidence" value="ECO:0007669"/>
    <property type="project" value="EnsemblPlants"/>
</dbReference>
<dbReference type="eggNOG" id="ENOG502QWRF">
    <property type="taxonomic scope" value="Eukaryota"/>
</dbReference>
<dbReference type="GO" id="GO:0005634">
    <property type="term" value="C:nucleus"/>
    <property type="evidence" value="ECO:0007669"/>
    <property type="project" value="UniProtKB-SubCell"/>
</dbReference>
<dbReference type="GO" id="GO:0031930">
    <property type="term" value="P:mitochondria-nucleus signaling pathway"/>
    <property type="evidence" value="ECO:0007669"/>
    <property type="project" value="EnsemblPlants"/>
</dbReference>
<dbReference type="KEGG" id="eus:EUTSA_v10003110mg"/>
<keyword evidence="5" id="KW-0539">Nucleus</keyword>
<keyword evidence="2" id="KW-0805">Transcription regulation</keyword>
<sequence length="728" mass="80135">MKSLHVTANGGDLAENCGILAGDADDAVLMDGMDGVSREIWLDDHGGDNNHHHGHGHHEDDDLIVHHDPSIFYGDLPTLPDFPCMSSSSSSSTSPAPVNAIVSSASSSSAASSSTSSAASWAILRSDGEDPAHNQNQYGSGNCDVESSAAALQSTASMEIPLENSQGFGCGEGGGDCIDMMDTFGYMDLLDSNEFFDTSAIFSQDDDTQNPNLMDQTLERQDQMVIPMMENYNNSGGDDMQMMNSSLEQDDDLASVFLEWLKNNKETVSAEDLRKVKIKKATIESAARRLGGGKEAMKQLLKLILEWVQTNHLQRRRTNTSNNLSYQQSYQQDPFQNPNPNHNNSIIPPSDQTCFSPSTWVPPPQPPQQPAFVSDPGFGYMPAPNYPPPPEYLPLLESPPSWPPPQSGPMPHQQFAMPPNSPYSPFQDPGGGFNGYNMNPYQYPYLPSGQIRDQRLLRLCSSATKEARKKRMARQRRFLSHHHRHTNNNNNPNQAQLGETCPVVAPQLNPVAATATGGTWMYWPNVPAVPPPGAAQLPAMETQLPPMDRAGSVSAMPRQQVVPDRRQGWKPEKNLRFLLQKVLKQSDVGNLGRIVLPKKEAETHLPELEARDGISLAMEDIGTSRVWNMRYRFWPNNKSRMYLLENTGDFVKTNGLQEGDFIVIYSDVKCGKYLIRGVKVRQPAGQKPETPPSSAAATKRQSKSQRSIHNNSPSAIVLATSPTSQTVK</sequence>
<dbReference type="GO" id="GO:0003700">
    <property type="term" value="F:DNA-binding transcription factor activity"/>
    <property type="evidence" value="ECO:0007669"/>
    <property type="project" value="EnsemblPlants"/>
</dbReference>
<keyword evidence="9" id="KW-1185">Reference proteome</keyword>
<feature type="domain" description="TF-B3" evidence="7">
    <location>
        <begin position="579"/>
        <end position="681"/>
    </location>
</feature>
<evidence type="ECO:0000256" key="4">
    <source>
        <dbReference type="ARBA" id="ARBA00023163"/>
    </source>
</evidence>
<dbReference type="GO" id="GO:0009793">
    <property type="term" value="P:embryo development ending in seed dormancy"/>
    <property type="evidence" value="ECO:0007669"/>
    <property type="project" value="EnsemblPlants"/>
</dbReference>
<accession>V4L0J9</accession>
<keyword evidence="4" id="KW-0804">Transcription</keyword>
<evidence type="ECO:0000313" key="8">
    <source>
        <dbReference type="EMBL" id="ESQ37139.1"/>
    </source>
</evidence>
<dbReference type="InterPro" id="IPR044800">
    <property type="entry name" value="LEC2-like"/>
</dbReference>
<evidence type="ECO:0000256" key="1">
    <source>
        <dbReference type="ARBA" id="ARBA00004123"/>
    </source>
</evidence>